<evidence type="ECO:0000256" key="2">
    <source>
        <dbReference type="ARBA" id="ARBA00022801"/>
    </source>
</evidence>
<dbReference type="InterPro" id="IPR036005">
    <property type="entry name" value="Creatinase/aminopeptidase-like"/>
</dbReference>
<dbReference type="Pfam" id="PF00557">
    <property type="entry name" value="Peptidase_M24"/>
    <property type="match status" value="1"/>
</dbReference>
<dbReference type="SUPFAM" id="SSF53092">
    <property type="entry name" value="Creatinase/prolidase N-terminal domain"/>
    <property type="match status" value="1"/>
</dbReference>
<evidence type="ECO:0000313" key="6">
    <source>
        <dbReference type="Proteomes" id="UP000449710"/>
    </source>
</evidence>
<organism evidence="5 6">
    <name type="scientific">Isachenkonia alkalipeptolytica</name>
    <dbReference type="NCBI Taxonomy" id="2565777"/>
    <lineage>
        <taxon>Bacteria</taxon>
        <taxon>Bacillati</taxon>
        <taxon>Bacillota</taxon>
        <taxon>Clostridia</taxon>
        <taxon>Eubacteriales</taxon>
        <taxon>Clostridiaceae</taxon>
        <taxon>Isachenkonia</taxon>
    </lineage>
</organism>
<dbReference type="PANTHER" id="PTHR46112">
    <property type="entry name" value="AMINOPEPTIDASE"/>
    <property type="match status" value="1"/>
</dbReference>
<dbReference type="InterPro" id="IPR029149">
    <property type="entry name" value="Creatin/AminoP/Spt16_N"/>
</dbReference>
<dbReference type="Gene3D" id="3.40.350.10">
    <property type="entry name" value="Creatinase/prolidase N-terminal domain"/>
    <property type="match status" value="1"/>
</dbReference>
<sequence>MDKARIEKVIHAMEQENMEQLIISDAPSIYYLTGLWIHSQERMLALVLSVKSEPVLFVNELFPLEEGLELKVQRYSDTDDPIGLLAKHITEGKEVGIDKNWPAGFLIDLTQASPEITVKKGSYLVDRVRMIKDPQEIRKMKAVSRINDQAMERLTEEIPKRLTEKQMTKCLEEIYQELGGEGFSFDPIVAYGKNGANPHHSPGEDRPQEGDSVLIDIGCHKDSYSADMTRTLFYKKISEEQKKVYEIVQEANRVAIAKVRPGAKFSDIDLAAREVIEKNGYGKHFTHRTGHSIGIEVHEYGDVSMTNHDRMQPGMIFSVEPGIYLSGDFGVRIEDLVLVTETGAEVLNHVTKEPVVID</sequence>
<dbReference type="Gene3D" id="3.90.230.10">
    <property type="entry name" value="Creatinase/methionine aminopeptidase superfamily"/>
    <property type="match status" value="1"/>
</dbReference>
<dbReference type="Pfam" id="PF01321">
    <property type="entry name" value="Creatinase_N"/>
    <property type="match status" value="1"/>
</dbReference>
<accession>A0AA44BE58</accession>
<dbReference type="SUPFAM" id="SSF55920">
    <property type="entry name" value="Creatinase/aminopeptidase"/>
    <property type="match status" value="1"/>
</dbReference>
<dbReference type="PRINTS" id="PR00599">
    <property type="entry name" value="MAPEPTIDASE"/>
</dbReference>
<dbReference type="InterPro" id="IPR000587">
    <property type="entry name" value="Creatinase_N"/>
</dbReference>
<dbReference type="GO" id="GO:0008235">
    <property type="term" value="F:metalloexopeptidase activity"/>
    <property type="evidence" value="ECO:0007669"/>
    <property type="project" value="UniProtKB-ARBA"/>
</dbReference>
<dbReference type="AlphaFoldDB" id="A0AA44BE58"/>
<keyword evidence="2" id="KW-0378">Hydrolase</keyword>
<dbReference type="GO" id="GO:0004177">
    <property type="term" value="F:aminopeptidase activity"/>
    <property type="evidence" value="ECO:0007669"/>
    <property type="project" value="UniProtKB-KW"/>
</dbReference>
<comment type="caution">
    <text evidence="5">The sequence shown here is derived from an EMBL/GenBank/DDBJ whole genome shotgun (WGS) entry which is preliminary data.</text>
</comment>
<dbReference type="CDD" id="cd01092">
    <property type="entry name" value="APP-like"/>
    <property type="match status" value="1"/>
</dbReference>
<dbReference type="PROSITE" id="PS00491">
    <property type="entry name" value="PROLINE_PEPTIDASE"/>
    <property type="match status" value="1"/>
</dbReference>
<dbReference type="InterPro" id="IPR050659">
    <property type="entry name" value="Peptidase_M24B"/>
</dbReference>
<keyword evidence="1" id="KW-0479">Metal-binding</keyword>
<dbReference type="EMBL" id="SUMG01000004">
    <property type="protein sequence ID" value="NBG87795.1"/>
    <property type="molecule type" value="Genomic_DNA"/>
</dbReference>
<keyword evidence="5" id="KW-0645">Protease</keyword>
<feature type="domain" description="Peptidase M24" evidence="3">
    <location>
        <begin position="139"/>
        <end position="341"/>
    </location>
</feature>
<evidence type="ECO:0000259" key="4">
    <source>
        <dbReference type="Pfam" id="PF01321"/>
    </source>
</evidence>
<dbReference type="InterPro" id="IPR001131">
    <property type="entry name" value="Peptidase_M24B_aminopep-P_CS"/>
</dbReference>
<reference evidence="5 6" key="1">
    <citation type="submission" date="2019-04" db="EMBL/GenBank/DDBJ databases">
        <title>Isachenkonia alkalipeptolytica gen. nov. sp. nov. a new anaerobic, alkiliphilic organothrophic bacterium capable to reduce synthesized ferrihydrite isolated from a soda lake.</title>
        <authorList>
            <person name="Toshchakov S.V."/>
            <person name="Zavarzina D.G."/>
            <person name="Zhilina T.N."/>
            <person name="Kostrikina N.A."/>
            <person name="Kublanov I.V."/>
        </authorList>
    </citation>
    <scope>NUCLEOTIDE SEQUENCE [LARGE SCALE GENOMIC DNA]</scope>
    <source>
        <strain evidence="5 6">Z-1701</strain>
    </source>
</reference>
<gene>
    <name evidence="5" type="ORF">ISALK_04710</name>
</gene>
<dbReference type="RefSeq" id="WP_160719627.1">
    <property type="nucleotide sequence ID" value="NZ_SUMG01000004.1"/>
</dbReference>
<evidence type="ECO:0000313" key="5">
    <source>
        <dbReference type="EMBL" id="NBG87795.1"/>
    </source>
</evidence>
<evidence type="ECO:0000259" key="3">
    <source>
        <dbReference type="Pfam" id="PF00557"/>
    </source>
</evidence>
<dbReference type="Proteomes" id="UP000449710">
    <property type="component" value="Unassembled WGS sequence"/>
</dbReference>
<proteinExistence type="predicted"/>
<dbReference type="InterPro" id="IPR000994">
    <property type="entry name" value="Pept_M24"/>
</dbReference>
<keyword evidence="5" id="KW-0031">Aminopeptidase</keyword>
<dbReference type="InterPro" id="IPR001714">
    <property type="entry name" value="Pept_M24_MAP"/>
</dbReference>
<dbReference type="PANTHER" id="PTHR46112:SF3">
    <property type="entry name" value="AMINOPEPTIDASE YPDF"/>
    <property type="match status" value="1"/>
</dbReference>
<feature type="domain" description="Creatinase N-terminal" evidence="4">
    <location>
        <begin position="5"/>
        <end position="131"/>
    </location>
</feature>
<evidence type="ECO:0000256" key="1">
    <source>
        <dbReference type="ARBA" id="ARBA00022723"/>
    </source>
</evidence>
<keyword evidence="6" id="KW-1185">Reference proteome</keyword>
<name>A0AA44BE58_9CLOT</name>
<protein>
    <submittedName>
        <fullName evidence="5">Aminopeptidase P family protein</fullName>
    </submittedName>
</protein>
<dbReference type="GO" id="GO:0046872">
    <property type="term" value="F:metal ion binding"/>
    <property type="evidence" value="ECO:0007669"/>
    <property type="project" value="UniProtKB-KW"/>
</dbReference>